<organism evidence="3 4">
    <name type="scientific">Vibrio cholerae</name>
    <dbReference type="NCBI Taxonomy" id="666"/>
    <lineage>
        <taxon>Bacteria</taxon>
        <taxon>Pseudomonadati</taxon>
        <taxon>Pseudomonadota</taxon>
        <taxon>Gammaproteobacteria</taxon>
        <taxon>Vibrionales</taxon>
        <taxon>Vibrionaceae</taxon>
        <taxon>Vibrio</taxon>
    </lineage>
</organism>
<evidence type="ECO:0008006" key="5">
    <source>
        <dbReference type="Google" id="ProtNLM"/>
    </source>
</evidence>
<evidence type="ECO:0000313" key="4">
    <source>
        <dbReference type="Proteomes" id="UP000266701"/>
    </source>
</evidence>
<name>A0A395TXR9_VIBCL</name>
<dbReference type="Pfam" id="PF05488">
    <property type="entry name" value="PAAR_motif"/>
    <property type="match status" value="1"/>
</dbReference>
<gene>
    <name evidence="3" type="ORF">BC353_10865</name>
</gene>
<evidence type="ECO:0000256" key="2">
    <source>
        <dbReference type="SAM" id="Phobius"/>
    </source>
</evidence>
<keyword evidence="2" id="KW-0472">Membrane</keyword>
<feature type="transmembrane region" description="Helical" evidence="2">
    <location>
        <begin position="378"/>
        <end position="400"/>
    </location>
</feature>
<reference evidence="3 4" key="1">
    <citation type="journal article" date="2017" name="Emerg. Infect. Dis.">
        <title>Carbapenemase VCC-1-Producing Vibrio cholerae in Coastal Waters of Germany.</title>
        <authorList>
            <person name="Hammerl J.A."/>
            <person name="Jackel C."/>
            <person name="Bortolaia V."/>
            <person name="Schwartz K."/>
            <person name="Bier N."/>
            <person name="Hendriksen R.S."/>
            <person name="Guerra B."/>
            <person name="Strauch E."/>
        </authorList>
    </citation>
    <scope>NUCLEOTIDE SEQUENCE [LARGE SCALE GENOMIC DNA]</scope>
    <source>
        <strain evidence="3 4">VN-2825</strain>
    </source>
</reference>
<comment type="caution">
    <text evidence="3">The sequence shown here is derived from an EMBL/GenBank/DDBJ whole genome shotgun (WGS) entry which is preliminary data.</text>
</comment>
<dbReference type="CDD" id="cd14744">
    <property type="entry name" value="PAAR_CT_2"/>
    <property type="match status" value="1"/>
</dbReference>
<protein>
    <recommendedName>
        <fullName evidence="5">PAAR domain-containing protein</fullName>
    </recommendedName>
</protein>
<dbReference type="InterPro" id="IPR008727">
    <property type="entry name" value="PAAR_motif"/>
</dbReference>
<dbReference type="EMBL" id="MCBA01000099">
    <property type="protein sequence ID" value="RGP89262.1"/>
    <property type="molecule type" value="Genomic_DNA"/>
</dbReference>
<dbReference type="Gene3D" id="2.60.200.60">
    <property type="match status" value="1"/>
</dbReference>
<accession>A0A395TXR9</accession>
<sequence>MNDVITIDSPTTTGGKVISGSGSVKINGKAIALIGDMATCTCGSKSCRGQGPIIKKTPRNANLNGQDIARAGDFVDTGCGSCFLLPSSHQVALSTSMATSLNMGGGVNMGNGVNINMGGAGMAMPSVSSAIVAKQSVNSAMQPSVTSASHPENSLANTSSSLPPYLTGNYPQPQTEPTYPIYKNTRTFPDQQVRDLLQANNHDVMLLTLSETFAYLQTEGWKQTKQAWVEATDTTLGQIMINYGPNGKDVVTTSMVISKLGSLGIKATVEVNHLGNEIIKFSGWPNIRKILNAPRFRLDNPKVVDVGIGKYGLKNSIVSGARLTFYVAAAYRTVDFILNDETTLTRYIGSLAADVVKIGIASAVSWGLGAVAMTFTSFALGPLVIAVGFGLATSITLNYFDEKYELTDKVVAYIEHAQQEVIEKSREIEEGFWDLGAMFAHGLLETGREVIVSELKTYVRRTLNEITPRSF</sequence>
<evidence type="ECO:0000256" key="1">
    <source>
        <dbReference type="SAM" id="MobiDB-lite"/>
    </source>
</evidence>
<dbReference type="Proteomes" id="UP000266701">
    <property type="component" value="Unassembled WGS sequence"/>
</dbReference>
<keyword evidence="2" id="KW-1133">Transmembrane helix</keyword>
<evidence type="ECO:0000313" key="3">
    <source>
        <dbReference type="EMBL" id="RGP89262.1"/>
    </source>
</evidence>
<feature type="region of interest" description="Disordered" evidence="1">
    <location>
        <begin position="142"/>
        <end position="163"/>
    </location>
</feature>
<feature type="compositionally biased region" description="Polar residues" evidence="1">
    <location>
        <begin position="142"/>
        <end position="162"/>
    </location>
</feature>
<keyword evidence="2" id="KW-0812">Transmembrane</keyword>
<dbReference type="AlphaFoldDB" id="A0A395TXR9"/>
<proteinExistence type="predicted"/>